<dbReference type="Proteomes" id="UP000824890">
    <property type="component" value="Unassembled WGS sequence"/>
</dbReference>
<name>A0ABQ7XUM8_BRANA</name>
<protein>
    <submittedName>
        <fullName evidence="1">Uncharacterized protein</fullName>
    </submittedName>
</protein>
<comment type="caution">
    <text evidence="1">The sequence shown here is derived from an EMBL/GenBank/DDBJ whole genome shotgun (WGS) entry which is preliminary data.</text>
</comment>
<gene>
    <name evidence="1" type="ORF">HID58_087888</name>
</gene>
<dbReference type="EMBL" id="JAGKQM010000019">
    <property type="protein sequence ID" value="KAH0859627.1"/>
    <property type="molecule type" value="Genomic_DNA"/>
</dbReference>
<reference evidence="1 2" key="1">
    <citation type="submission" date="2021-05" db="EMBL/GenBank/DDBJ databases">
        <title>Genome Assembly of Synthetic Allotetraploid Brassica napus Reveals Homoeologous Exchanges between Subgenomes.</title>
        <authorList>
            <person name="Davis J.T."/>
        </authorList>
    </citation>
    <scope>NUCLEOTIDE SEQUENCE [LARGE SCALE GENOMIC DNA]</scope>
    <source>
        <strain evidence="2">cv. Da-Ae</strain>
        <tissue evidence="1">Seedling</tissue>
    </source>
</reference>
<accession>A0ABQ7XUM8</accession>
<sequence>MQRKMPTCLDNSLFLSVNSQSYISSFPVHHMRKTMCVRVLSMTKRMRKILR</sequence>
<proteinExistence type="predicted"/>
<evidence type="ECO:0000313" key="2">
    <source>
        <dbReference type="Proteomes" id="UP000824890"/>
    </source>
</evidence>
<feature type="non-terminal residue" evidence="1">
    <location>
        <position position="51"/>
    </location>
</feature>
<organism evidence="1 2">
    <name type="scientific">Brassica napus</name>
    <name type="common">Rape</name>
    <dbReference type="NCBI Taxonomy" id="3708"/>
    <lineage>
        <taxon>Eukaryota</taxon>
        <taxon>Viridiplantae</taxon>
        <taxon>Streptophyta</taxon>
        <taxon>Embryophyta</taxon>
        <taxon>Tracheophyta</taxon>
        <taxon>Spermatophyta</taxon>
        <taxon>Magnoliopsida</taxon>
        <taxon>eudicotyledons</taxon>
        <taxon>Gunneridae</taxon>
        <taxon>Pentapetalae</taxon>
        <taxon>rosids</taxon>
        <taxon>malvids</taxon>
        <taxon>Brassicales</taxon>
        <taxon>Brassicaceae</taxon>
        <taxon>Brassiceae</taxon>
        <taxon>Brassica</taxon>
    </lineage>
</organism>
<keyword evidence="2" id="KW-1185">Reference proteome</keyword>
<evidence type="ECO:0000313" key="1">
    <source>
        <dbReference type="EMBL" id="KAH0859627.1"/>
    </source>
</evidence>